<dbReference type="InterPro" id="IPR045865">
    <property type="entry name" value="ACT-like_dom_sf"/>
</dbReference>
<evidence type="ECO:0000313" key="2">
    <source>
        <dbReference type="Proteomes" id="UP001331761"/>
    </source>
</evidence>
<gene>
    <name evidence="1" type="ORF">GCK32_020949</name>
</gene>
<reference evidence="1 2" key="1">
    <citation type="submission" date="2019-10" db="EMBL/GenBank/DDBJ databases">
        <title>Assembly and Annotation for the nematode Trichostrongylus colubriformis.</title>
        <authorList>
            <person name="Martin J."/>
        </authorList>
    </citation>
    <scope>NUCLEOTIDE SEQUENCE [LARGE SCALE GENOMIC DNA]</scope>
    <source>
        <strain evidence="1">G859</strain>
        <tissue evidence="1">Whole worm</tissue>
    </source>
</reference>
<sequence>MPPTHLVDEDYLKYAMESYVADINEDANKTTIIFTLTEKPGALAETLRVFQCRRQI</sequence>
<name>A0AAN8FGF4_TRICO</name>
<keyword evidence="2" id="KW-1185">Reference proteome</keyword>
<accession>A0AAN8FGF4</accession>
<dbReference type="AlphaFoldDB" id="A0AAN8FGF4"/>
<dbReference type="EMBL" id="WIXE01020811">
    <property type="protein sequence ID" value="KAK5968935.1"/>
    <property type="molecule type" value="Genomic_DNA"/>
</dbReference>
<proteinExistence type="predicted"/>
<dbReference type="Gene3D" id="3.30.70.260">
    <property type="match status" value="1"/>
</dbReference>
<protein>
    <submittedName>
        <fullName evidence="1">Uncharacterized protein</fullName>
    </submittedName>
</protein>
<dbReference type="SUPFAM" id="SSF55021">
    <property type="entry name" value="ACT-like"/>
    <property type="match status" value="1"/>
</dbReference>
<dbReference type="Proteomes" id="UP001331761">
    <property type="component" value="Unassembled WGS sequence"/>
</dbReference>
<evidence type="ECO:0000313" key="1">
    <source>
        <dbReference type="EMBL" id="KAK5968935.1"/>
    </source>
</evidence>
<comment type="caution">
    <text evidence="1">The sequence shown here is derived from an EMBL/GenBank/DDBJ whole genome shotgun (WGS) entry which is preliminary data.</text>
</comment>
<organism evidence="1 2">
    <name type="scientific">Trichostrongylus colubriformis</name>
    <name type="common">Black scour worm</name>
    <dbReference type="NCBI Taxonomy" id="6319"/>
    <lineage>
        <taxon>Eukaryota</taxon>
        <taxon>Metazoa</taxon>
        <taxon>Ecdysozoa</taxon>
        <taxon>Nematoda</taxon>
        <taxon>Chromadorea</taxon>
        <taxon>Rhabditida</taxon>
        <taxon>Rhabditina</taxon>
        <taxon>Rhabditomorpha</taxon>
        <taxon>Strongyloidea</taxon>
        <taxon>Trichostrongylidae</taxon>
        <taxon>Trichostrongylus</taxon>
    </lineage>
</organism>